<dbReference type="Pfam" id="PF09861">
    <property type="entry name" value="Lar_N"/>
    <property type="match status" value="1"/>
</dbReference>
<dbReference type="InterPro" id="IPR018657">
    <property type="entry name" value="LarA-like_N"/>
</dbReference>
<feature type="domain" description="LarA-like N-terminal" evidence="1">
    <location>
        <begin position="8"/>
        <end position="204"/>
    </location>
</feature>
<keyword evidence="4" id="KW-1185">Reference proteome</keyword>
<dbReference type="Pfam" id="PF21113">
    <property type="entry name" value="LarA_C"/>
    <property type="match status" value="1"/>
</dbReference>
<dbReference type="AlphaFoldDB" id="A0A6M0R7K5"/>
<dbReference type="EMBL" id="SXDP01000002">
    <property type="protein sequence ID" value="NEZ46211.1"/>
    <property type="molecule type" value="Genomic_DNA"/>
</dbReference>
<comment type="caution">
    <text evidence="3">The sequence shown here is derived from an EMBL/GenBank/DDBJ whole genome shotgun (WGS) entry which is preliminary data.</text>
</comment>
<proteinExistence type="predicted"/>
<dbReference type="RefSeq" id="WP_050607525.1">
    <property type="nucleotide sequence ID" value="NZ_CABKUB010000006.1"/>
</dbReference>
<evidence type="ECO:0000313" key="3">
    <source>
        <dbReference type="EMBL" id="NEZ46211.1"/>
    </source>
</evidence>
<dbReference type="Proteomes" id="UP000473885">
    <property type="component" value="Unassembled WGS sequence"/>
</dbReference>
<protein>
    <submittedName>
        <fullName evidence="3">Nickel-dependent lactate racemase</fullName>
    </submittedName>
</protein>
<accession>A0A6M0R7K5</accession>
<dbReference type="GO" id="GO:0050043">
    <property type="term" value="F:lactate racemase activity"/>
    <property type="evidence" value="ECO:0007669"/>
    <property type="project" value="InterPro"/>
</dbReference>
<dbReference type="InterPro" id="IPR048520">
    <property type="entry name" value="LarA_C"/>
</dbReference>
<dbReference type="InterPro" id="IPR047926">
    <property type="entry name" value="Ni_dep_LarA"/>
</dbReference>
<dbReference type="Gene3D" id="3.40.50.11440">
    <property type="match status" value="1"/>
</dbReference>
<dbReference type="InterPro" id="IPR048068">
    <property type="entry name" value="LarA-like"/>
</dbReference>
<feature type="domain" description="Lactate racemase C-terminal" evidence="2">
    <location>
        <begin position="282"/>
        <end position="420"/>
    </location>
</feature>
<organism evidence="3 4">
    <name type="scientific">Clostridium niameyense</name>
    <dbReference type="NCBI Taxonomy" id="1622073"/>
    <lineage>
        <taxon>Bacteria</taxon>
        <taxon>Bacillati</taxon>
        <taxon>Bacillota</taxon>
        <taxon>Clostridia</taxon>
        <taxon>Eubacteriales</taxon>
        <taxon>Clostridiaceae</taxon>
        <taxon>Clostridium</taxon>
    </lineage>
</organism>
<dbReference type="Gene3D" id="3.90.226.30">
    <property type="match status" value="1"/>
</dbReference>
<dbReference type="NCBIfam" id="NF033504">
    <property type="entry name" value="Ni_dep_LarA"/>
    <property type="match status" value="1"/>
</dbReference>
<evidence type="ECO:0000259" key="1">
    <source>
        <dbReference type="Pfam" id="PF09861"/>
    </source>
</evidence>
<sequence>MKNLELKYGREKVSFSMPEEDIIKIIDHNPFKVDKTEEEVIKEAIENPICSAPLKELVHEDEKVCIVIPDVTRAWQKVSTYLPYILEEVKKGGVKDEDIIFLSSTGSHREQTEEEHKLLVGEEIYNKYKVIDHICTKEEDLVYCGKTSYNTPVSINRYAAEADHVILVGAIIYHFLVGYSGGKKAILPGISSYETIMANHALSFTGELGEGENKNVRAGNTCENPIHLDMLEAASFVRPTFMFNAIMGSDGNIAAAVSGNYIKAHEAGRKYVDKVDGVEIDEKADLAIATAGGFPKDINFYQSSKTIVNSREAVKEDGSIIILSECSEGLGGDDGVRMMLTDFDNNLDREKELRDNYSISKHTSYIACDTAEKFNLILVSNIDPELMKNTKIRVVKTLDEALELVKKEKGEHLRTYIMPHAANTLPKLVK</sequence>
<dbReference type="PANTHER" id="PTHR33171:SF17">
    <property type="entry name" value="LARA-LIKE N-TERMINAL DOMAIN-CONTAINING PROTEIN"/>
    <property type="match status" value="1"/>
</dbReference>
<evidence type="ECO:0000259" key="2">
    <source>
        <dbReference type="Pfam" id="PF21113"/>
    </source>
</evidence>
<gene>
    <name evidence="3" type="primary">larA</name>
    <name evidence="3" type="ORF">FDF74_03170</name>
</gene>
<dbReference type="InterPro" id="IPR043166">
    <property type="entry name" value="LarA-like_C"/>
</dbReference>
<dbReference type="PANTHER" id="PTHR33171">
    <property type="entry name" value="LAR_N DOMAIN-CONTAINING PROTEIN"/>
    <property type="match status" value="1"/>
</dbReference>
<reference evidence="3 4" key="1">
    <citation type="submission" date="2019-04" db="EMBL/GenBank/DDBJ databases">
        <title>Genome sequencing of Clostridium botulinum Groups I-IV and Clostridium butyricum.</title>
        <authorList>
            <person name="Brunt J."/>
            <person name="Van Vliet A.H.M."/>
            <person name="Stringer S.C."/>
            <person name="Carter A.T."/>
            <person name="Peck M.W."/>
        </authorList>
    </citation>
    <scope>NUCLEOTIDE SEQUENCE [LARGE SCALE GENOMIC DNA]</scope>
    <source>
        <strain evidence="3 4">IFR 18/094</strain>
    </source>
</reference>
<name>A0A6M0R7K5_9CLOT</name>
<dbReference type="OrthoDB" id="9770545at2"/>
<evidence type="ECO:0000313" key="4">
    <source>
        <dbReference type="Proteomes" id="UP000473885"/>
    </source>
</evidence>